<keyword evidence="2" id="KW-1185">Reference proteome</keyword>
<dbReference type="InterPro" id="IPR001646">
    <property type="entry name" value="5peptide_repeat"/>
</dbReference>
<protein>
    <submittedName>
        <fullName evidence="1">Pentapeptide repeat protein</fullName>
    </submittedName>
</protein>
<organism evidence="1 2">
    <name type="scientific">Mucilaginibacter paludis DSM 18603</name>
    <dbReference type="NCBI Taxonomy" id="714943"/>
    <lineage>
        <taxon>Bacteria</taxon>
        <taxon>Pseudomonadati</taxon>
        <taxon>Bacteroidota</taxon>
        <taxon>Sphingobacteriia</taxon>
        <taxon>Sphingobacteriales</taxon>
        <taxon>Sphingobacteriaceae</taxon>
        <taxon>Mucilaginibacter</taxon>
    </lineage>
</organism>
<dbReference type="STRING" id="714943.Mucpa_1905"/>
<proteinExistence type="predicted"/>
<dbReference type="eggNOG" id="COG1357">
    <property type="taxonomic scope" value="Bacteria"/>
</dbReference>
<dbReference type="SUPFAM" id="SSF141571">
    <property type="entry name" value="Pentapeptide repeat-like"/>
    <property type="match status" value="1"/>
</dbReference>
<sequence>MKLSVYSKQYNTISPIIFVNVRNFPKSISHKLYLICSSKILPAMSAKGPLFYTDQLFEKTRFPHQAHVEAVFENCTLKSCDFSNVNFSGSDFIDTAFESCNFSMAKFNNTGLKNVTFKGCKLTGVNLSHCKDFLFSANFEDCILDYSSFHKKKNKKARFINCSMKSIDLTEADLSDSVFQNCDLLLAEFERTILTGANLSTAFNFTIDPEKNQLRKARFSSHGLVGLLAKYGIVVE</sequence>
<dbReference type="HOGENOM" id="CLU_033401_5_3_10"/>
<dbReference type="PANTHER" id="PTHR42999">
    <property type="entry name" value="ANTIBIOTIC RESISTANCE PROTEIN MCBG"/>
    <property type="match status" value="1"/>
</dbReference>
<dbReference type="Pfam" id="PF13599">
    <property type="entry name" value="Pentapeptide_4"/>
    <property type="match status" value="1"/>
</dbReference>
<dbReference type="InterPro" id="IPR052949">
    <property type="entry name" value="PA_immunity-related"/>
</dbReference>
<evidence type="ECO:0000313" key="1">
    <source>
        <dbReference type="EMBL" id="EHQ26052.1"/>
    </source>
</evidence>
<reference evidence="1" key="1">
    <citation type="submission" date="2011-09" db="EMBL/GenBank/DDBJ databases">
        <title>The permanent draft genome of Mucilaginibacter paludis DSM 18603.</title>
        <authorList>
            <consortium name="US DOE Joint Genome Institute (JGI-PGF)"/>
            <person name="Lucas S."/>
            <person name="Han J."/>
            <person name="Lapidus A."/>
            <person name="Bruce D."/>
            <person name="Goodwin L."/>
            <person name="Pitluck S."/>
            <person name="Peters L."/>
            <person name="Kyrpides N."/>
            <person name="Mavromatis K."/>
            <person name="Ivanova N."/>
            <person name="Mikhailova N."/>
            <person name="Held B."/>
            <person name="Detter J.C."/>
            <person name="Tapia R."/>
            <person name="Han C."/>
            <person name="Land M."/>
            <person name="Hauser L."/>
            <person name="Markowitz V."/>
            <person name="Cheng J.-F."/>
            <person name="Hugenholtz P."/>
            <person name="Woyke T."/>
            <person name="Wu D."/>
            <person name="Tindall B."/>
            <person name="Brambilla E."/>
            <person name="Klenk H.-P."/>
            <person name="Eisen J.A."/>
        </authorList>
    </citation>
    <scope>NUCLEOTIDE SEQUENCE [LARGE SCALE GENOMIC DNA]</scope>
    <source>
        <strain evidence="1">DSM 18603</strain>
    </source>
</reference>
<dbReference type="AlphaFoldDB" id="H1YBT9"/>
<dbReference type="Gene3D" id="2.160.20.80">
    <property type="entry name" value="E3 ubiquitin-protein ligase SopA"/>
    <property type="match status" value="1"/>
</dbReference>
<dbReference type="Proteomes" id="UP000002774">
    <property type="component" value="Chromosome"/>
</dbReference>
<dbReference type="Pfam" id="PF00805">
    <property type="entry name" value="Pentapeptide"/>
    <property type="match status" value="1"/>
</dbReference>
<name>H1YBT9_9SPHI</name>
<gene>
    <name evidence="1" type="ORF">Mucpa_1905</name>
</gene>
<dbReference type="PANTHER" id="PTHR42999:SF1">
    <property type="entry name" value="PENTAPEPTIDE REPEAT-CONTAINING PROTEIN"/>
    <property type="match status" value="1"/>
</dbReference>
<dbReference type="EMBL" id="CM001403">
    <property type="protein sequence ID" value="EHQ26052.1"/>
    <property type="molecule type" value="Genomic_DNA"/>
</dbReference>
<evidence type="ECO:0000313" key="2">
    <source>
        <dbReference type="Proteomes" id="UP000002774"/>
    </source>
</evidence>
<accession>H1YBT9</accession>